<dbReference type="EMBL" id="JAUTDP010000004">
    <property type="protein sequence ID" value="KAK3399597.1"/>
    <property type="molecule type" value="Genomic_DNA"/>
</dbReference>
<evidence type="ECO:0000256" key="1">
    <source>
        <dbReference type="SAM" id="MobiDB-lite"/>
    </source>
</evidence>
<evidence type="ECO:0000256" key="2">
    <source>
        <dbReference type="SAM" id="SignalP"/>
    </source>
</evidence>
<sequence length="138" mass="14757">MFSHALLSLTLFLATTTISSVHASPALIPSTNTNTETGPHRPPTPSSREPPLDPELPFPPPAFNLTTTPLPFNSSSSASNNTSTNGLEKREYNHGTVGMYEGTKCTGGEKEVYSVRDTHLRCFAVTGKPKNSLVVTGK</sequence>
<feature type="region of interest" description="Disordered" evidence="1">
    <location>
        <begin position="26"/>
        <end position="95"/>
    </location>
</feature>
<feature type="signal peptide" evidence="2">
    <location>
        <begin position="1"/>
        <end position="23"/>
    </location>
</feature>
<protein>
    <submittedName>
        <fullName evidence="3">Uncharacterized protein</fullName>
    </submittedName>
</protein>
<evidence type="ECO:0000313" key="4">
    <source>
        <dbReference type="Proteomes" id="UP001281003"/>
    </source>
</evidence>
<keyword evidence="2" id="KW-0732">Signal</keyword>
<reference evidence="3" key="2">
    <citation type="submission" date="2023-07" db="EMBL/GenBank/DDBJ databases">
        <authorList>
            <consortium name="Lawrence Berkeley National Laboratory"/>
            <person name="Haridas S."/>
            <person name="Hensen N."/>
            <person name="Bonometti L."/>
            <person name="Westerberg I."/>
            <person name="Brannstrom I.O."/>
            <person name="Guillou S."/>
            <person name="Cros-Aarteil S."/>
            <person name="Calhoun S."/>
            <person name="Kuo A."/>
            <person name="Mondo S."/>
            <person name="Pangilinan J."/>
            <person name="Riley R."/>
            <person name="LaButti K."/>
            <person name="Andreopoulos B."/>
            <person name="Lipzen A."/>
            <person name="Chen C."/>
            <person name="Yanf M."/>
            <person name="Daum C."/>
            <person name="Ng V."/>
            <person name="Clum A."/>
            <person name="Steindorff A."/>
            <person name="Ohm R."/>
            <person name="Martin F."/>
            <person name="Silar P."/>
            <person name="Natvig D."/>
            <person name="Lalanne C."/>
            <person name="Gautier V."/>
            <person name="Ament-velasquez S.L."/>
            <person name="Kruys A."/>
            <person name="Hutchinson M.I."/>
            <person name="Powell A.J."/>
            <person name="Barry K."/>
            <person name="Miller A.N."/>
            <person name="Grigoriev I.V."/>
            <person name="Debuchy R."/>
            <person name="Gladieux P."/>
            <person name="Thoren M.H."/>
            <person name="Johannesson H."/>
        </authorList>
    </citation>
    <scope>NUCLEOTIDE SEQUENCE</scope>
    <source>
        <strain evidence="3">FGSC 1904</strain>
    </source>
</reference>
<keyword evidence="4" id="KW-1185">Reference proteome</keyword>
<name>A0AAE0PGU9_SORBR</name>
<feature type="compositionally biased region" description="Low complexity" evidence="1">
    <location>
        <begin position="73"/>
        <end position="85"/>
    </location>
</feature>
<reference evidence="3" key="1">
    <citation type="journal article" date="2023" name="Mol. Phylogenet. Evol.">
        <title>Genome-scale phylogeny and comparative genomics of the fungal order Sordariales.</title>
        <authorList>
            <person name="Hensen N."/>
            <person name="Bonometti L."/>
            <person name="Westerberg I."/>
            <person name="Brannstrom I.O."/>
            <person name="Guillou S."/>
            <person name="Cros-Aarteil S."/>
            <person name="Calhoun S."/>
            <person name="Haridas S."/>
            <person name="Kuo A."/>
            <person name="Mondo S."/>
            <person name="Pangilinan J."/>
            <person name="Riley R."/>
            <person name="LaButti K."/>
            <person name="Andreopoulos B."/>
            <person name="Lipzen A."/>
            <person name="Chen C."/>
            <person name="Yan M."/>
            <person name="Daum C."/>
            <person name="Ng V."/>
            <person name="Clum A."/>
            <person name="Steindorff A."/>
            <person name="Ohm R.A."/>
            <person name="Martin F."/>
            <person name="Silar P."/>
            <person name="Natvig D.O."/>
            <person name="Lalanne C."/>
            <person name="Gautier V."/>
            <person name="Ament-Velasquez S.L."/>
            <person name="Kruys A."/>
            <person name="Hutchinson M.I."/>
            <person name="Powell A.J."/>
            <person name="Barry K."/>
            <person name="Miller A.N."/>
            <person name="Grigoriev I.V."/>
            <person name="Debuchy R."/>
            <person name="Gladieux P."/>
            <person name="Hiltunen Thoren M."/>
            <person name="Johannesson H."/>
        </authorList>
    </citation>
    <scope>NUCLEOTIDE SEQUENCE</scope>
    <source>
        <strain evidence="3">FGSC 1904</strain>
    </source>
</reference>
<evidence type="ECO:0000313" key="3">
    <source>
        <dbReference type="EMBL" id="KAK3399597.1"/>
    </source>
</evidence>
<organism evidence="3 4">
    <name type="scientific">Sordaria brevicollis</name>
    <dbReference type="NCBI Taxonomy" id="83679"/>
    <lineage>
        <taxon>Eukaryota</taxon>
        <taxon>Fungi</taxon>
        <taxon>Dikarya</taxon>
        <taxon>Ascomycota</taxon>
        <taxon>Pezizomycotina</taxon>
        <taxon>Sordariomycetes</taxon>
        <taxon>Sordariomycetidae</taxon>
        <taxon>Sordariales</taxon>
        <taxon>Sordariaceae</taxon>
        <taxon>Sordaria</taxon>
    </lineage>
</organism>
<accession>A0AAE0PGU9</accession>
<feature type="compositionally biased region" description="Pro residues" evidence="1">
    <location>
        <begin position="53"/>
        <end position="62"/>
    </location>
</feature>
<gene>
    <name evidence="3" type="ORF">B0T20DRAFT_166117</name>
</gene>
<proteinExistence type="predicted"/>
<comment type="caution">
    <text evidence="3">The sequence shown here is derived from an EMBL/GenBank/DDBJ whole genome shotgun (WGS) entry which is preliminary data.</text>
</comment>
<dbReference type="AlphaFoldDB" id="A0AAE0PGU9"/>
<feature type="chain" id="PRO_5042003349" evidence="2">
    <location>
        <begin position="24"/>
        <end position="138"/>
    </location>
</feature>
<dbReference type="Proteomes" id="UP001281003">
    <property type="component" value="Unassembled WGS sequence"/>
</dbReference>